<dbReference type="PANTHER" id="PTHR24305">
    <property type="entry name" value="CYTOCHROME P450"/>
    <property type="match status" value="1"/>
</dbReference>
<dbReference type="InterPro" id="IPR002401">
    <property type="entry name" value="Cyt_P450_E_grp-I"/>
</dbReference>
<dbReference type="GO" id="GO:0020037">
    <property type="term" value="F:heme binding"/>
    <property type="evidence" value="ECO:0007669"/>
    <property type="project" value="InterPro"/>
</dbReference>
<sequence>MMFELTPSFLSWIAVLAILFTFIFSAIYNLKFHPLAHIPGPKLAAATQWYEFYFDILKWPGGQYMFEIDRMHGIYGPIVRVSPHEVHIKDPEWFETLFCTASGGARDKWPPAAKLVGTPLGIFGTIEHNVHRIRRAAVSNFFSKKSIVEIEPFIQKEANKLCDLMQRQFDRDGVAELRTDYFAYAADVISGHAFDEQMHLLDDEDVARQWRKTIGALAFLTPLVKQLPWLIPFAMRLPVAFWNVMTPSLARIVAFHREMRRQANATLCQATDHSFLDSLENTGESESIPKFKVDTVRTFTKRPTVFQTVLLSNLPPEEKSRERLTQEGFVFMAAGGETVGRTLMAATYHIIANKDKVLPRLKQELAGAMPDSAQPIDVRTLETLPWLSAIIRESLRVSALFTARLPLVAPSQTLTYGNYTLPAGVPVSMNLPDILLDSKIFPEPHEFRPERWLSTNPDREFINRFYVPFSKGTRACIGMGLAYTELYIALATVFRRFDLELSEVDYERDVKTCRDCFVAETRLDSKGVHVKPVALAN</sequence>
<protein>
    <submittedName>
        <fullName evidence="9">Putative flavonoid 3-hydroxylase</fullName>
    </submittedName>
</protein>
<dbReference type="PANTHER" id="PTHR24305:SF157">
    <property type="entry name" value="N-ACETYLTRYPTOPHAN 6-HYDROXYLASE IVOC-RELATED"/>
    <property type="match status" value="1"/>
</dbReference>
<keyword evidence="6 8" id="KW-0503">Monooxygenase</keyword>
<comment type="cofactor">
    <cofactor evidence="1 7">
        <name>heme</name>
        <dbReference type="ChEBI" id="CHEBI:30413"/>
    </cofactor>
</comment>
<dbReference type="Gene3D" id="1.10.630.10">
    <property type="entry name" value="Cytochrome P450"/>
    <property type="match status" value="1"/>
</dbReference>
<dbReference type="InterPro" id="IPR001128">
    <property type="entry name" value="Cyt_P450"/>
</dbReference>
<keyword evidence="4 8" id="KW-0560">Oxidoreductase</keyword>
<dbReference type="PRINTS" id="PR00463">
    <property type="entry name" value="EP450I"/>
</dbReference>
<dbReference type="PRINTS" id="PR00385">
    <property type="entry name" value="P450"/>
</dbReference>
<evidence type="ECO:0000256" key="5">
    <source>
        <dbReference type="ARBA" id="ARBA00023004"/>
    </source>
</evidence>
<keyword evidence="10" id="KW-1185">Reference proteome</keyword>
<dbReference type="OrthoDB" id="3945418at2759"/>
<keyword evidence="5 7" id="KW-0408">Iron</keyword>
<keyword evidence="7 8" id="KW-0349">Heme</keyword>
<evidence type="ECO:0000256" key="3">
    <source>
        <dbReference type="ARBA" id="ARBA00022723"/>
    </source>
</evidence>
<accession>A0A6A6H9Q4</accession>
<dbReference type="EMBL" id="ML991797">
    <property type="protein sequence ID" value="KAF2234578.1"/>
    <property type="molecule type" value="Genomic_DNA"/>
</dbReference>
<dbReference type="GO" id="GO:0004497">
    <property type="term" value="F:monooxygenase activity"/>
    <property type="evidence" value="ECO:0007669"/>
    <property type="project" value="UniProtKB-KW"/>
</dbReference>
<evidence type="ECO:0000256" key="2">
    <source>
        <dbReference type="ARBA" id="ARBA00010617"/>
    </source>
</evidence>
<proteinExistence type="inferred from homology"/>
<dbReference type="GO" id="GO:0005506">
    <property type="term" value="F:iron ion binding"/>
    <property type="evidence" value="ECO:0007669"/>
    <property type="project" value="InterPro"/>
</dbReference>
<evidence type="ECO:0000256" key="4">
    <source>
        <dbReference type="ARBA" id="ARBA00023002"/>
    </source>
</evidence>
<evidence type="ECO:0000256" key="7">
    <source>
        <dbReference type="PIRSR" id="PIRSR602401-1"/>
    </source>
</evidence>
<comment type="similarity">
    <text evidence="2 8">Belongs to the cytochrome P450 family.</text>
</comment>
<gene>
    <name evidence="9" type="ORF">EV356DRAFT_501449</name>
</gene>
<dbReference type="AlphaFoldDB" id="A0A6A6H9Q4"/>
<evidence type="ECO:0000256" key="6">
    <source>
        <dbReference type="ARBA" id="ARBA00023033"/>
    </source>
</evidence>
<reference evidence="9" key="1">
    <citation type="journal article" date="2020" name="Stud. Mycol.">
        <title>101 Dothideomycetes genomes: a test case for predicting lifestyles and emergence of pathogens.</title>
        <authorList>
            <person name="Haridas S."/>
            <person name="Albert R."/>
            <person name="Binder M."/>
            <person name="Bloem J."/>
            <person name="Labutti K."/>
            <person name="Salamov A."/>
            <person name="Andreopoulos B."/>
            <person name="Baker S."/>
            <person name="Barry K."/>
            <person name="Bills G."/>
            <person name="Bluhm B."/>
            <person name="Cannon C."/>
            <person name="Castanera R."/>
            <person name="Culley D."/>
            <person name="Daum C."/>
            <person name="Ezra D."/>
            <person name="Gonzalez J."/>
            <person name="Henrissat B."/>
            <person name="Kuo A."/>
            <person name="Liang C."/>
            <person name="Lipzen A."/>
            <person name="Lutzoni F."/>
            <person name="Magnuson J."/>
            <person name="Mondo S."/>
            <person name="Nolan M."/>
            <person name="Ohm R."/>
            <person name="Pangilinan J."/>
            <person name="Park H.-J."/>
            <person name="Ramirez L."/>
            <person name="Alfaro M."/>
            <person name="Sun H."/>
            <person name="Tritt A."/>
            <person name="Yoshinaga Y."/>
            <person name="Zwiers L.-H."/>
            <person name="Turgeon B."/>
            <person name="Goodwin S."/>
            <person name="Spatafora J."/>
            <person name="Crous P."/>
            <person name="Grigoriev I."/>
        </authorList>
    </citation>
    <scope>NUCLEOTIDE SEQUENCE</scope>
    <source>
        <strain evidence="9">Tuck. ex Michener</strain>
    </source>
</reference>
<dbReference type="SUPFAM" id="SSF48264">
    <property type="entry name" value="Cytochrome P450"/>
    <property type="match status" value="1"/>
</dbReference>
<dbReference type="InterPro" id="IPR050121">
    <property type="entry name" value="Cytochrome_P450_monoxygenase"/>
</dbReference>
<dbReference type="PROSITE" id="PS00086">
    <property type="entry name" value="CYTOCHROME_P450"/>
    <property type="match status" value="1"/>
</dbReference>
<dbReference type="InterPro" id="IPR017972">
    <property type="entry name" value="Cyt_P450_CS"/>
</dbReference>
<evidence type="ECO:0000256" key="8">
    <source>
        <dbReference type="RuleBase" id="RU000461"/>
    </source>
</evidence>
<evidence type="ECO:0000256" key="1">
    <source>
        <dbReference type="ARBA" id="ARBA00001971"/>
    </source>
</evidence>
<dbReference type="GO" id="GO:0016705">
    <property type="term" value="F:oxidoreductase activity, acting on paired donors, with incorporation or reduction of molecular oxygen"/>
    <property type="evidence" value="ECO:0007669"/>
    <property type="project" value="InterPro"/>
</dbReference>
<evidence type="ECO:0000313" key="9">
    <source>
        <dbReference type="EMBL" id="KAF2234578.1"/>
    </source>
</evidence>
<name>A0A6A6H9Q4_VIRVR</name>
<dbReference type="Proteomes" id="UP000800092">
    <property type="component" value="Unassembled WGS sequence"/>
</dbReference>
<evidence type="ECO:0000313" key="10">
    <source>
        <dbReference type="Proteomes" id="UP000800092"/>
    </source>
</evidence>
<organism evidence="9 10">
    <name type="scientific">Viridothelium virens</name>
    <name type="common">Speckled blister lichen</name>
    <name type="synonym">Trypethelium virens</name>
    <dbReference type="NCBI Taxonomy" id="1048519"/>
    <lineage>
        <taxon>Eukaryota</taxon>
        <taxon>Fungi</taxon>
        <taxon>Dikarya</taxon>
        <taxon>Ascomycota</taxon>
        <taxon>Pezizomycotina</taxon>
        <taxon>Dothideomycetes</taxon>
        <taxon>Dothideomycetes incertae sedis</taxon>
        <taxon>Trypetheliales</taxon>
        <taxon>Trypetheliaceae</taxon>
        <taxon>Viridothelium</taxon>
    </lineage>
</organism>
<dbReference type="InterPro" id="IPR036396">
    <property type="entry name" value="Cyt_P450_sf"/>
</dbReference>
<dbReference type="Pfam" id="PF00067">
    <property type="entry name" value="p450"/>
    <property type="match status" value="1"/>
</dbReference>
<dbReference type="CDD" id="cd11062">
    <property type="entry name" value="CYP58-like"/>
    <property type="match status" value="1"/>
</dbReference>
<keyword evidence="3 7" id="KW-0479">Metal-binding</keyword>
<feature type="binding site" description="axial binding residue" evidence="7">
    <location>
        <position position="476"/>
    </location>
    <ligand>
        <name>heme</name>
        <dbReference type="ChEBI" id="CHEBI:30413"/>
    </ligand>
    <ligandPart>
        <name>Fe</name>
        <dbReference type="ChEBI" id="CHEBI:18248"/>
    </ligandPart>
</feature>